<evidence type="ECO:0000259" key="2">
    <source>
        <dbReference type="PROSITE" id="PS50887"/>
    </source>
</evidence>
<dbReference type="SMART" id="SM00267">
    <property type="entry name" value="GGDEF"/>
    <property type="match status" value="1"/>
</dbReference>
<dbReference type="PANTHER" id="PTHR33121">
    <property type="entry name" value="CYCLIC DI-GMP PHOSPHODIESTERASE PDEF"/>
    <property type="match status" value="1"/>
</dbReference>
<dbReference type="SUPFAM" id="SSF55073">
    <property type="entry name" value="Nucleotide cyclase"/>
    <property type="match status" value="1"/>
</dbReference>
<dbReference type="RefSeq" id="WP_179981041.1">
    <property type="nucleotide sequence ID" value="NZ_LT608333.1"/>
</dbReference>
<keyword evidence="1" id="KW-0812">Transmembrane</keyword>
<feature type="transmembrane region" description="Helical" evidence="1">
    <location>
        <begin position="280"/>
        <end position="304"/>
    </location>
</feature>
<proteinExistence type="predicted"/>
<dbReference type="InterPro" id="IPR029787">
    <property type="entry name" value="Nucleotide_cyclase"/>
</dbReference>
<feature type="transmembrane region" description="Helical" evidence="1">
    <location>
        <begin position="12"/>
        <end position="30"/>
    </location>
</feature>
<keyword evidence="1" id="KW-1133">Transmembrane helix</keyword>
<protein>
    <submittedName>
        <fullName evidence="3">Putative diguanylate cyclase</fullName>
    </submittedName>
</protein>
<organism evidence="3">
    <name type="scientific">uncultured Desulfovibrio sp</name>
    <dbReference type="NCBI Taxonomy" id="167968"/>
    <lineage>
        <taxon>Bacteria</taxon>
        <taxon>Pseudomonadati</taxon>
        <taxon>Thermodesulfobacteriota</taxon>
        <taxon>Desulfovibrionia</taxon>
        <taxon>Desulfovibrionales</taxon>
        <taxon>Desulfovibrionaceae</taxon>
        <taxon>Desulfovibrio</taxon>
        <taxon>environmental samples</taxon>
    </lineage>
</organism>
<sequence>MYRSKQQIKRIYAIAFLVGGLFLVCSLMLLRHATRQIEQINIIHLYETTTQLRILLQRQLAQNFQTLHGLATTVSYMPQQKTLPLHKEISNNSNFTHIGLIAPSGRGDVADAQGVVAHDVDFSEEDSFRTALAGGAALSPPRKNPFGPGQVIYCTVPVPSDEHVSHVLIGLTRAEVFLNILSTPLFNAKGFAGLIDAQGHFILSSDLGPASGVESIFDLGHMNEADQHDALNKLTQGHRHYFLYHDENKQYLAAFDPIQNNNWFLFCAVPLDALDLVSPLLLYGGGIVTILALICFLFLAWRVYRLTEWRDRQLHKLAFVDPVTGGINSHRLQLEAAELLQKNPETIFAIWLADIKNFKFYNKMLGGEAGDKELRRIARILEKNCRGPLARCCHITGDTFAGIMPFTGHENMVATFAQTASEIESGAHQPSNGFSLHLYAGIYTTDTIEEEELPFMEMLNRASIALLVAKTAEESTFRFYTEDICEHALNFCN</sequence>
<accession>A0A212L9H2</accession>
<dbReference type="Gene3D" id="3.30.450.20">
    <property type="entry name" value="PAS domain"/>
    <property type="match status" value="1"/>
</dbReference>
<dbReference type="AlphaFoldDB" id="A0A212L9H2"/>
<reference evidence="3" key="1">
    <citation type="submission" date="2016-08" db="EMBL/GenBank/DDBJ databases">
        <authorList>
            <person name="Seilhamer J.J."/>
        </authorList>
    </citation>
    <scope>NUCLEOTIDE SEQUENCE</scope>
    <source>
        <strain evidence="3">86-1</strain>
    </source>
</reference>
<feature type="domain" description="GGDEF" evidence="2">
    <location>
        <begin position="346"/>
        <end position="482"/>
    </location>
</feature>
<dbReference type="PROSITE" id="PS50887">
    <property type="entry name" value="GGDEF"/>
    <property type="match status" value="1"/>
</dbReference>
<name>A0A212L9H2_9BACT</name>
<dbReference type="GO" id="GO:0071111">
    <property type="term" value="F:cyclic-guanylate-specific phosphodiesterase activity"/>
    <property type="evidence" value="ECO:0007669"/>
    <property type="project" value="InterPro"/>
</dbReference>
<keyword evidence="1" id="KW-0472">Membrane</keyword>
<evidence type="ECO:0000313" key="3">
    <source>
        <dbReference type="EMBL" id="SCM74165.1"/>
    </source>
</evidence>
<gene>
    <name evidence="3" type="ORF">KL86DES1_21771</name>
</gene>
<dbReference type="Pfam" id="PF00990">
    <property type="entry name" value="GGDEF"/>
    <property type="match status" value="1"/>
</dbReference>
<dbReference type="InterPro" id="IPR050706">
    <property type="entry name" value="Cyclic-di-GMP_PDE-like"/>
</dbReference>
<dbReference type="EMBL" id="FMJC01000002">
    <property type="protein sequence ID" value="SCM74165.1"/>
    <property type="molecule type" value="Genomic_DNA"/>
</dbReference>
<dbReference type="Gene3D" id="3.30.70.270">
    <property type="match status" value="1"/>
</dbReference>
<dbReference type="InterPro" id="IPR000160">
    <property type="entry name" value="GGDEF_dom"/>
</dbReference>
<dbReference type="NCBIfam" id="TIGR00254">
    <property type="entry name" value="GGDEF"/>
    <property type="match status" value="1"/>
</dbReference>
<evidence type="ECO:0000256" key="1">
    <source>
        <dbReference type="SAM" id="Phobius"/>
    </source>
</evidence>
<dbReference type="InterPro" id="IPR043128">
    <property type="entry name" value="Rev_trsase/Diguanyl_cyclase"/>
</dbReference>
<dbReference type="PANTHER" id="PTHR33121:SF79">
    <property type="entry name" value="CYCLIC DI-GMP PHOSPHODIESTERASE PDED-RELATED"/>
    <property type="match status" value="1"/>
</dbReference>